<dbReference type="EMBL" id="HBUE01191194">
    <property type="protein sequence ID" value="CAG6525280.1"/>
    <property type="molecule type" value="Transcribed_RNA"/>
</dbReference>
<evidence type="ECO:0000313" key="1">
    <source>
        <dbReference type="EMBL" id="CAG6576987.1"/>
    </source>
</evidence>
<name>A0A8D8JX21_CULPI</name>
<proteinExistence type="predicted"/>
<dbReference type="AlphaFoldDB" id="A0A8D8JX21"/>
<reference evidence="1" key="1">
    <citation type="submission" date="2021-05" db="EMBL/GenBank/DDBJ databases">
        <authorList>
            <person name="Alioto T."/>
            <person name="Alioto T."/>
            <person name="Gomez Garrido J."/>
        </authorList>
    </citation>
    <scope>NUCLEOTIDE SEQUENCE</scope>
</reference>
<organism evidence="1">
    <name type="scientific">Culex pipiens</name>
    <name type="common">House mosquito</name>
    <dbReference type="NCBI Taxonomy" id="7175"/>
    <lineage>
        <taxon>Eukaryota</taxon>
        <taxon>Metazoa</taxon>
        <taxon>Ecdysozoa</taxon>
        <taxon>Arthropoda</taxon>
        <taxon>Hexapoda</taxon>
        <taxon>Insecta</taxon>
        <taxon>Pterygota</taxon>
        <taxon>Neoptera</taxon>
        <taxon>Endopterygota</taxon>
        <taxon>Diptera</taxon>
        <taxon>Nematocera</taxon>
        <taxon>Culicoidea</taxon>
        <taxon>Culicidae</taxon>
        <taxon>Culicinae</taxon>
        <taxon>Culicini</taxon>
        <taxon>Culex</taxon>
        <taxon>Culex</taxon>
    </lineage>
</organism>
<protein>
    <submittedName>
        <fullName evidence="1">(northern house mosquito) hypothetical protein</fullName>
    </submittedName>
</protein>
<dbReference type="EMBL" id="HBUE01297113">
    <property type="protein sequence ID" value="CAG6576987.1"/>
    <property type="molecule type" value="Transcribed_RNA"/>
</dbReference>
<sequence>MAGLATDFGCFFGFVRSFDLGNLALLTMLIDSFDSSACTRLLLFSVDVLLPLSLPAVDSCCLSLSAGLLARLLFDPKMFCTKSSSPCMLTFSLETTTIAPLLRSDALALLEAGLLSTVTDLLASGEADSATTATGTAVTELSGEISELESKSPPSEDRSVAVSGVSTLIRIGLSWC</sequence>
<accession>A0A8D8JX21</accession>